<feature type="chain" id="PRO_5004032335" evidence="1">
    <location>
        <begin position="20"/>
        <end position="236"/>
    </location>
</feature>
<evidence type="ECO:0000256" key="1">
    <source>
        <dbReference type="SAM" id="SignalP"/>
    </source>
</evidence>
<dbReference type="AlphaFoldDB" id="M3CD90"/>
<organism evidence="2 3">
    <name type="scientific">Sphaerulina musiva (strain SO2202)</name>
    <name type="common">Poplar stem canker fungus</name>
    <name type="synonym">Septoria musiva</name>
    <dbReference type="NCBI Taxonomy" id="692275"/>
    <lineage>
        <taxon>Eukaryota</taxon>
        <taxon>Fungi</taxon>
        <taxon>Dikarya</taxon>
        <taxon>Ascomycota</taxon>
        <taxon>Pezizomycotina</taxon>
        <taxon>Dothideomycetes</taxon>
        <taxon>Dothideomycetidae</taxon>
        <taxon>Mycosphaerellales</taxon>
        <taxon>Mycosphaerellaceae</taxon>
        <taxon>Sphaerulina</taxon>
    </lineage>
</organism>
<keyword evidence="3" id="KW-1185">Reference proteome</keyword>
<reference evidence="2 3" key="1">
    <citation type="journal article" date="2012" name="PLoS Pathog.">
        <title>Diverse lifestyles and strategies of plant pathogenesis encoded in the genomes of eighteen Dothideomycetes fungi.</title>
        <authorList>
            <person name="Ohm R.A."/>
            <person name="Feau N."/>
            <person name="Henrissat B."/>
            <person name="Schoch C.L."/>
            <person name="Horwitz B.A."/>
            <person name="Barry K.W."/>
            <person name="Condon B.J."/>
            <person name="Copeland A.C."/>
            <person name="Dhillon B."/>
            <person name="Glaser F."/>
            <person name="Hesse C.N."/>
            <person name="Kosti I."/>
            <person name="LaButti K."/>
            <person name="Lindquist E.A."/>
            <person name="Lucas S."/>
            <person name="Salamov A.A."/>
            <person name="Bradshaw R.E."/>
            <person name="Ciuffetti L."/>
            <person name="Hamelin R.C."/>
            <person name="Kema G.H.J."/>
            <person name="Lawrence C."/>
            <person name="Scott J.A."/>
            <person name="Spatafora J.W."/>
            <person name="Turgeon B.G."/>
            <person name="de Wit P.J.G.M."/>
            <person name="Zhong S."/>
            <person name="Goodwin S.B."/>
            <person name="Grigoriev I.V."/>
        </authorList>
    </citation>
    <scope>NUCLEOTIDE SEQUENCE [LARGE SCALE GENOMIC DNA]</scope>
    <source>
        <strain evidence="2 3">SO2202</strain>
    </source>
</reference>
<name>M3CD90_SPHMS</name>
<dbReference type="Proteomes" id="UP000016931">
    <property type="component" value="Unassembled WGS sequence"/>
</dbReference>
<keyword evidence="1" id="KW-0732">Signal</keyword>
<sequence length="236" mass="26314">MQYFSFLAPLAAFLLLSAALQNNEDIEARNSIFTRSEDELETIPAYANSLFARGEDEEDLHYVHPNYGCRACTCTARVIAPGNGDYFDIGNSNGKLLEALGKGNCATGGQMSDTSGFWEPLSKDRCTDASYKKCKAFSIRGWFQIYRLAGNGPSWSMLCLLLAATERTIQSRNPLSRRTRSLLPTLLNMAIRPALARKKLKSKERFKTYSARNTSDLTGQALWRYTGADTLRARPV</sequence>
<dbReference type="EMBL" id="KB456266">
    <property type="protein sequence ID" value="EMF11026.1"/>
    <property type="molecule type" value="Genomic_DNA"/>
</dbReference>
<proteinExistence type="predicted"/>
<evidence type="ECO:0000313" key="3">
    <source>
        <dbReference type="Proteomes" id="UP000016931"/>
    </source>
</evidence>
<dbReference type="HOGENOM" id="CLU_1176051_0_0_1"/>
<dbReference type="GeneID" id="27899765"/>
<dbReference type="RefSeq" id="XP_016759147.1">
    <property type="nucleotide sequence ID" value="XM_016902628.1"/>
</dbReference>
<evidence type="ECO:0000313" key="2">
    <source>
        <dbReference type="EMBL" id="EMF11026.1"/>
    </source>
</evidence>
<gene>
    <name evidence="2" type="ORF">SEPMUDRAFT_134258</name>
</gene>
<protein>
    <submittedName>
        <fullName evidence="2">Uncharacterized protein</fullName>
    </submittedName>
</protein>
<feature type="signal peptide" evidence="1">
    <location>
        <begin position="1"/>
        <end position="19"/>
    </location>
</feature>
<accession>M3CD90</accession>